<evidence type="ECO:0000313" key="6">
    <source>
        <dbReference type="EMBL" id="MBV3393754.1"/>
    </source>
</evidence>
<dbReference type="SUPFAM" id="SSF51445">
    <property type="entry name" value="(Trans)glycosidases"/>
    <property type="match status" value="1"/>
</dbReference>
<accession>A0AAW4N3E7</accession>
<dbReference type="RefSeq" id="WP_032090805.1">
    <property type="nucleotide sequence ID" value="NZ_JAHOEB010000118.1"/>
</dbReference>
<dbReference type="GO" id="GO:0016052">
    <property type="term" value="P:carbohydrate catabolic process"/>
    <property type="evidence" value="ECO:0007669"/>
    <property type="project" value="TreeGrafter"/>
</dbReference>
<evidence type="ECO:0000313" key="7">
    <source>
        <dbReference type="Proteomes" id="UP001196408"/>
    </source>
</evidence>
<evidence type="ECO:0000256" key="4">
    <source>
        <dbReference type="RuleBase" id="RU003690"/>
    </source>
</evidence>
<dbReference type="PROSITE" id="PS00653">
    <property type="entry name" value="GLYCOSYL_HYDROL_F1_2"/>
    <property type="match status" value="1"/>
</dbReference>
<evidence type="ECO:0000313" key="5">
    <source>
        <dbReference type="EMBL" id="MBV3383713.1"/>
    </source>
</evidence>
<protein>
    <submittedName>
        <fullName evidence="5">6-phospho-beta-glucosidase</fullName>
        <ecNumber evidence="5">3.2.1.86</ecNumber>
    </submittedName>
</protein>
<dbReference type="NCBIfam" id="NF007356">
    <property type="entry name" value="PRK09852.1"/>
    <property type="match status" value="1"/>
</dbReference>
<sequence length="476" mass="55657">MRTLPKDFLWGGAIAANQVEGGYNEDGRGLANMDVVPNGKNRFQYMFGNVQDLSFKEDEKYPVLNGIDFYHRYKEDIALFAEMGFKVLRLSISWSRIFPRGDEERPNEKGLQFYDDVFKELKKYHIEPLVTISHYDFPLYLVKEYGGFKSRKMVDFYKKYATVLFKRYKGIVHYWLTFNEINDTLILPYLSAGVVIDPNEDKEQQLYNAAHHILLASAWAVKIGHEIDPTNKIGNMFAGGTWYPYTCHPQDVFATITKNRDAFFFCDVQARGYYPSYKLRELERKGITIPFEDDDKEILKNNTIDFLSFSYYATHVVSGDEKLNEEIKNNPLATLKNPYLGEILYKRQDDPMGLRNTLNMYYDRYQKPLFIVENGTGTNEVYVEGKEINDERHIEYYREHIKALKDAVIIDGVDLMGYTTWGCIDLLSASSCQMSKRYGFIYVDLDDEGHGTMNRYRKKSFYWYKKVIETNGEDLD</sequence>
<evidence type="ECO:0000256" key="2">
    <source>
        <dbReference type="ARBA" id="ARBA00022801"/>
    </source>
</evidence>
<dbReference type="PANTHER" id="PTHR10353:SF122">
    <property type="entry name" value="6-PHOSPHO-BETA-GLUCOSIDASE ASCB-RELATED"/>
    <property type="match status" value="1"/>
</dbReference>
<dbReference type="EC" id="3.2.1.86" evidence="5"/>
<dbReference type="InterPro" id="IPR017853">
    <property type="entry name" value="GH"/>
</dbReference>
<dbReference type="GO" id="GO:0005829">
    <property type="term" value="C:cytosol"/>
    <property type="evidence" value="ECO:0007669"/>
    <property type="project" value="TreeGrafter"/>
</dbReference>
<evidence type="ECO:0000313" key="8">
    <source>
        <dbReference type="Proteomes" id="UP001197492"/>
    </source>
</evidence>
<dbReference type="Pfam" id="PF00232">
    <property type="entry name" value="Glyco_hydro_1"/>
    <property type="match status" value="1"/>
</dbReference>
<organism evidence="5 7">
    <name type="scientific">Catenibacterium mitsuokai</name>
    <dbReference type="NCBI Taxonomy" id="100886"/>
    <lineage>
        <taxon>Bacteria</taxon>
        <taxon>Bacillati</taxon>
        <taxon>Bacillota</taxon>
        <taxon>Erysipelotrichia</taxon>
        <taxon>Erysipelotrichales</taxon>
        <taxon>Coprobacillaceae</taxon>
        <taxon>Catenibacterium</taxon>
    </lineage>
</organism>
<dbReference type="NCBIfam" id="NF007158">
    <property type="entry name" value="PRK09593.1"/>
    <property type="match status" value="1"/>
</dbReference>
<proteinExistence type="inferred from homology"/>
<dbReference type="Proteomes" id="UP001196408">
    <property type="component" value="Unassembled WGS sequence"/>
</dbReference>
<name>A0AAW4N3E7_9FIRM</name>
<comment type="similarity">
    <text evidence="1 4">Belongs to the glycosyl hydrolase 1 family.</text>
</comment>
<dbReference type="GO" id="GO:0008706">
    <property type="term" value="F:6-phospho-beta-glucosidase activity"/>
    <property type="evidence" value="ECO:0007669"/>
    <property type="project" value="UniProtKB-EC"/>
</dbReference>
<keyword evidence="2 5" id="KW-0378">Hydrolase</keyword>
<gene>
    <name evidence="5" type="primary">ascB</name>
    <name evidence="5" type="ORF">KSV97_10935</name>
    <name evidence="6" type="ORF">KSW06_10980</name>
</gene>
<evidence type="ECO:0000256" key="3">
    <source>
        <dbReference type="ARBA" id="ARBA00023295"/>
    </source>
</evidence>
<dbReference type="EMBL" id="JAHOEF010000117">
    <property type="protein sequence ID" value="MBV3383713.1"/>
    <property type="molecule type" value="Genomic_DNA"/>
</dbReference>
<comment type="caution">
    <text evidence="5">The sequence shown here is derived from an EMBL/GenBank/DDBJ whole genome shotgun (WGS) entry which is preliminary data.</text>
</comment>
<dbReference type="FunFam" id="3.20.20.80:FF:000004">
    <property type="entry name" value="Beta-glucosidase 6-phospho-beta-glucosidase"/>
    <property type="match status" value="1"/>
</dbReference>
<keyword evidence="3 5" id="KW-0326">Glycosidase</keyword>
<reference evidence="5 8" key="1">
    <citation type="submission" date="2021-06" db="EMBL/GenBank/DDBJ databases">
        <title>Collection of gut derived symbiotic bacterial strains cultured from healthy donors.</title>
        <authorList>
            <person name="Lin H."/>
            <person name="Littmann E."/>
            <person name="Pamer E.G."/>
        </authorList>
    </citation>
    <scope>NUCLEOTIDE SEQUENCE</scope>
    <source>
        <strain evidence="6 8">MSK.21.70</strain>
        <strain evidence="5">MSK.21.82</strain>
    </source>
</reference>
<dbReference type="PANTHER" id="PTHR10353">
    <property type="entry name" value="GLYCOSYL HYDROLASE"/>
    <property type="match status" value="1"/>
</dbReference>
<dbReference type="EMBL" id="JAHOEL010000120">
    <property type="protein sequence ID" value="MBV3393754.1"/>
    <property type="molecule type" value="Genomic_DNA"/>
</dbReference>
<dbReference type="InterPro" id="IPR033132">
    <property type="entry name" value="GH_1_N_CS"/>
</dbReference>
<evidence type="ECO:0000256" key="1">
    <source>
        <dbReference type="ARBA" id="ARBA00010838"/>
    </source>
</evidence>
<dbReference type="InterPro" id="IPR001360">
    <property type="entry name" value="Glyco_hydro_1"/>
</dbReference>
<dbReference type="PRINTS" id="PR00131">
    <property type="entry name" value="GLHYDRLASE1"/>
</dbReference>
<dbReference type="Proteomes" id="UP001197492">
    <property type="component" value="Unassembled WGS sequence"/>
</dbReference>
<dbReference type="AlphaFoldDB" id="A0AAW4N3E7"/>
<keyword evidence="8" id="KW-1185">Reference proteome</keyword>
<dbReference type="Gene3D" id="3.20.20.80">
    <property type="entry name" value="Glycosidases"/>
    <property type="match status" value="1"/>
</dbReference>